<evidence type="ECO:0000259" key="6">
    <source>
        <dbReference type="Pfam" id="PF00891"/>
    </source>
</evidence>
<dbReference type="InterPro" id="IPR036390">
    <property type="entry name" value="WH_DNA-bd_sf"/>
</dbReference>
<dbReference type="GO" id="GO:0046983">
    <property type="term" value="F:protein dimerization activity"/>
    <property type="evidence" value="ECO:0007669"/>
    <property type="project" value="InterPro"/>
</dbReference>
<dbReference type="PANTHER" id="PTHR43712:SF2">
    <property type="entry name" value="O-METHYLTRANSFERASE CICE"/>
    <property type="match status" value="1"/>
</dbReference>
<dbReference type="GO" id="GO:0032259">
    <property type="term" value="P:methylation"/>
    <property type="evidence" value="ECO:0007669"/>
    <property type="project" value="UniProtKB-KW"/>
</dbReference>
<dbReference type="EMBL" id="AP017424">
    <property type="protein sequence ID" value="BAU87748.1"/>
    <property type="molecule type" value="Genomic_DNA"/>
</dbReference>
<feature type="compositionally biased region" description="Low complexity" evidence="5">
    <location>
        <begin position="11"/>
        <end position="23"/>
    </location>
</feature>
<reference evidence="8 9" key="1">
    <citation type="journal article" date="2016" name="Genome Announc.">
        <title>Complete Genome Sequence of Thiostrepton-Producing Streptomyces laurentii ATCC 31255.</title>
        <authorList>
            <person name="Doi K."/>
            <person name="Fujino Y."/>
            <person name="Nagayoshi Y."/>
            <person name="Ohshima T."/>
            <person name="Ogata S."/>
        </authorList>
    </citation>
    <scope>NUCLEOTIDE SEQUENCE [LARGE SCALE GENOMIC DNA]</scope>
    <source>
        <strain evidence="8 9">ATCC 31255</strain>
    </source>
</reference>
<keyword evidence="1" id="KW-0489">Methyltransferase</keyword>
<dbReference type="PANTHER" id="PTHR43712">
    <property type="entry name" value="PUTATIVE (AFU_ORTHOLOGUE AFUA_4G14580)-RELATED"/>
    <property type="match status" value="1"/>
</dbReference>
<organism evidence="8 9">
    <name type="scientific">Streptomyces laurentii</name>
    <dbReference type="NCBI Taxonomy" id="39478"/>
    <lineage>
        <taxon>Bacteria</taxon>
        <taxon>Bacillati</taxon>
        <taxon>Actinomycetota</taxon>
        <taxon>Actinomycetes</taxon>
        <taxon>Kitasatosporales</taxon>
        <taxon>Streptomycetaceae</taxon>
        <taxon>Streptomyces</taxon>
    </lineage>
</organism>
<dbReference type="InterPro" id="IPR036388">
    <property type="entry name" value="WH-like_DNA-bd_sf"/>
</dbReference>
<evidence type="ECO:0000256" key="4">
    <source>
        <dbReference type="PIRSR" id="PIRSR005739-1"/>
    </source>
</evidence>
<sequence length="374" mass="39621">MTLHKSTETAGMTGMNGSNGMTGTVGATGHADTACAETTDRIVEDYLTLVDDSMVAVLPHALRIAVELGIADMMNALTPQSVATTADLVGADPDALSRLLSALAAAGFFTGDPATGFRLTARGARLRRDHPHSLSASLVNAESQLAWLRAADSFRTGAASFGTGDEDGEAAAGGFFGVKDNRRAENLAFLRRMRERTGRLYRQAAETVDWSPSSVILDIGGADGFLLGGILSAAPHASGILFDRPTVIDEVNRRGGVPGCRTVPGDFFVAVPTGADTHLLCSVLHDWTDEQSVDILRSSRRALAPGGRLLVIEMLVPEDGSPHISRWSDLGMMVLTGGRERDRAGFTRILHAAGYQVSRVLEIPDSPFSVIEAH</sequence>
<dbReference type="Proteomes" id="UP000217676">
    <property type="component" value="Chromosome"/>
</dbReference>
<name>A0A169PGN6_STRLU</name>
<dbReference type="InterPro" id="IPR029063">
    <property type="entry name" value="SAM-dependent_MTases_sf"/>
</dbReference>
<dbReference type="GO" id="GO:0008171">
    <property type="term" value="F:O-methyltransferase activity"/>
    <property type="evidence" value="ECO:0007669"/>
    <property type="project" value="InterPro"/>
</dbReference>
<protein>
    <submittedName>
        <fullName evidence="8">Uncharacterized protein</fullName>
    </submittedName>
</protein>
<evidence type="ECO:0000313" key="8">
    <source>
        <dbReference type="EMBL" id="BAU87748.1"/>
    </source>
</evidence>
<proteinExistence type="predicted"/>
<evidence type="ECO:0000256" key="3">
    <source>
        <dbReference type="ARBA" id="ARBA00022691"/>
    </source>
</evidence>
<dbReference type="InterPro" id="IPR016461">
    <property type="entry name" value="COMT-like"/>
</dbReference>
<dbReference type="KEGG" id="slau:SLA_6882"/>
<dbReference type="PIRSF" id="PIRSF005739">
    <property type="entry name" value="O-mtase"/>
    <property type="match status" value="1"/>
</dbReference>
<evidence type="ECO:0000259" key="7">
    <source>
        <dbReference type="Pfam" id="PF08100"/>
    </source>
</evidence>
<feature type="region of interest" description="Disordered" evidence="5">
    <location>
        <begin position="1"/>
        <end position="23"/>
    </location>
</feature>
<dbReference type="RefSeq" id="WP_359879960.1">
    <property type="nucleotide sequence ID" value="NZ_JBEYHT010000037.1"/>
</dbReference>
<dbReference type="SUPFAM" id="SSF53335">
    <property type="entry name" value="S-adenosyl-L-methionine-dependent methyltransferases"/>
    <property type="match status" value="1"/>
</dbReference>
<feature type="active site" description="Proton acceptor" evidence="4">
    <location>
        <position position="285"/>
    </location>
</feature>
<keyword evidence="9" id="KW-1185">Reference proteome</keyword>
<dbReference type="Pfam" id="PF08100">
    <property type="entry name" value="Dimerisation"/>
    <property type="match status" value="1"/>
</dbReference>
<dbReference type="AlphaFoldDB" id="A0A169PGN6"/>
<evidence type="ECO:0000256" key="1">
    <source>
        <dbReference type="ARBA" id="ARBA00022603"/>
    </source>
</evidence>
<keyword evidence="2" id="KW-0808">Transferase</keyword>
<feature type="domain" description="O-methyltransferase dimerisation" evidence="7">
    <location>
        <begin position="57"/>
        <end position="124"/>
    </location>
</feature>
<dbReference type="InterPro" id="IPR012967">
    <property type="entry name" value="COMT_dimerisation"/>
</dbReference>
<dbReference type="InterPro" id="IPR001077">
    <property type="entry name" value="COMT_C"/>
</dbReference>
<dbReference type="CDD" id="cd02440">
    <property type="entry name" value="AdoMet_MTases"/>
    <property type="match status" value="1"/>
</dbReference>
<dbReference type="Gene3D" id="3.40.50.150">
    <property type="entry name" value="Vaccinia Virus protein VP39"/>
    <property type="match status" value="1"/>
</dbReference>
<evidence type="ECO:0000256" key="2">
    <source>
        <dbReference type="ARBA" id="ARBA00022679"/>
    </source>
</evidence>
<evidence type="ECO:0000256" key="5">
    <source>
        <dbReference type="SAM" id="MobiDB-lite"/>
    </source>
</evidence>
<dbReference type="Pfam" id="PF00891">
    <property type="entry name" value="Methyltransf_2"/>
    <property type="match status" value="1"/>
</dbReference>
<feature type="domain" description="O-methyltransferase C-terminal" evidence="6">
    <location>
        <begin position="174"/>
        <end position="356"/>
    </location>
</feature>
<dbReference type="PROSITE" id="PS51683">
    <property type="entry name" value="SAM_OMT_II"/>
    <property type="match status" value="1"/>
</dbReference>
<dbReference type="SUPFAM" id="SSF46785">
    <property type="entry name" value="Winged helix' DNA-binding domain"/>
    <property type="match status" value="1"/>
</dbReference>
<dbReference type="Gene3D" id="1.10.10.10">
    <property type="entry name" value="Winged helix-like DNA-binding domain superfamily/Winged helix DNA-binding domain"/>
    <property type="match status" value="1"/>
</dbReference>
<keyword evidence="3" id="KW-0949">S-adenosyl-L-methionine</keyword>
<accession>A0A169PGN6</accession>
<evidence type="ECO:0000313" key="9">
    <source>
        <dbReference type="Proteomes" id="UP000217676"/>
    </source>
</evidence>
<gene>
    <name evidence="8" type="ORF">SLA_6882</name>
</gene>